<accession>A0ABP0G1R1</accession>
<dbReference type="Gene3D" id="3.40.1790.10">
    <property type="entry name" value="Indigoidine synthase domain"/>
    <property type="match status" value="1"/>
</dbReference>
<dbReference type="InterPro" id="IPR022830">
    <property type="entry name" value="Indigdn_synthA-like"/>
</dbReference>
<dbReference type="HAMAP" id="MF_01876">
    <property type="entry name" value="PsiMP_glycosidase"/>
    <property type="match status" value="1"/>
</dbReference>
<protein>
    <recommendedName>
        <fullName evidence="6">Carbohydrate kinase PfkB domain-containing protein</fullName>
    </recommendedName>
</protein>
<dbReference type="CDD" id="cd01941">
    <property type="entry name" value="YeiC_kinase_like"/>
    <property type="match status" value="1"/>
</dbReference>
<evidence type="ECO:0000313" key="7">
    <source>
        <dbReference type="EMBL" id="CAK8685453.1"/>
    </source>
</evidence>
<evidence type="ECO:0000313" key="8">
    <source>
        <dbReference type="Proteomes" id="UP001642483"/>
    </source>
</evidence>
<dbReference type="InterPro" id="IPR029056">
    <property type="entry name" value="Ribokinase-like"/>
</dbReference>
<dbReference type="Gene3D" id="3.40.1190.20">
    <property type="match status" value="1"/>
</dbReference>
<dbReference type="SUPFAM" id="SSF110581">
    <property type="entry name" value="Indigoidine synthase A-like"/>
    <property type="match status" value="1"/>
</dbReference>
<reference evidence="7 8" key="1">
    <citation type="submission" date="2024-02" db="EMBL/GenBank/DDBJ databases">
        <authorList>
            <person name="Daric V."/>
            <person name="Darras S."/>
        </authorList>
    </citation>
    <scope>NUCLEOTIDE SEQUENCE [LARGE SCALE GENOMIC DNA]</scope>
</reference>
<evidence type="ECO:0000256" key="1">
    <source>
        <dbReference type="ARBA" id="ARBA00022723"/>
    </source>
</evidence>
<dbReference type="InterPro" id="IPR011611">
    <property type="entry name" value="PfkB_dom"/>
</dbReference>
<keyword evidence="3" id="KW-0464">Manganese</keyword>
<name>A0ABP0G1R1_CLALP</name>
<keyword evidence="8" id="KW-1185">Reference proteome</keyword>
<dbReference type="PANTHER" id="PTHR42909">
    <property type="entry name" value="ZGC:136858"/>
    <property type="match status" value="1"/>
</dbReference>
<dbReference type="EMBL" id="CAWYQH010000100">
    <property type="protein sequence ID" value="CAK8685453.1"/>
    <property type="molecule type" value="Genomic_DNA"/>
</dbReference>
<gene>
    <name evidence="7" type="ORF">CVLEPA_LOCUS16586</name>
</gene>
<proteinExistence type="inferred from homology"/>
<keyword evidence="1" id="KW-0479">Metal-binding</keyword>
<sequence length="707" mass="77279">MSNKISFLFKRLNQFAAGKMYSTFQRYPFQLHKSVSEGIKQLKPVLALESTIITHGMPYPDNLETALQVEEIARQHDVIPATIGVINGKVHVGMYEEQLIALATCCNAKKLSKRDLPVACVYGYTGGTTVSATMFIANSCGIKVFATGGIGGVHRMGEHTLDISADLKELGQNPITLVCAGVKSILDIKRTLEYLETEGVTVATIGNDAKNFPAFFTRSSKVPSPANVESVNQAVTLMQHHKDLNIASGVLFAVPIPNKFAAQGIEIENAIEKAVCEASDMNIEGNKVTPYILRRVNELTKGQSLKANISLIKNNVKIGAQIAKKYMQYQIPGNSISGSCQTIAMLNNERKCGKPPVVIGGSNIDIVSKCSSAIQREGPSNRSTIVQSLGGVARNIAEALSRLNIRPYFISAVGSDHDGSRIIKDSQLTNTDGFVKVNSQRTGVYIAMFNHKGELDVAAEDTEIHKNIDVSLVKENLHSLKESPLVCVDANIPLETMQYICEVCSRSNIPILYEPTGELKAADGYMAKGQCKQAISYMTPNVAELSAIYEASSGFQTPYMKGDCFDGLDKSDLMEMDCVTEMCDHLLQFTPNILVTLGAQGVLHASAVESERSTFIHYPLRPRPSWNWLEEPVANTSGCGDSFTAGFIYGLLENPDDVDRAIRIGITISQRTLRSSDTISRNICKLDTFVSHEDWRGTEIKRITKCV</sequence>
<dbReference type="SUPFAM" id="SSF53613">
    <property type="entry name" value="Ribokinase-like"/>
    <property type="match status" value="1"/>
</dbReference>
<keyword evidence="5" id="KW-0326">Glycosidase</keyword>
<dbReference type="InterPro" id="IPR007342">
    <property type="entry name" value="PsuG"/>
</dbReference>
<comment type="caution">
    <text evidence="7">The sequence shown here is derived from an EMBL/GenBank/DDBJ whole genome shotgun (WGS) entry which is preliminary data.</text>
</comment>
<evidence type="ECO:0000256" key="4">
    <source>
        <dbReference type="ARBA" id="ARBA00023239"/>
    </source>
</evidence>
<evidence type="ECO:0000256" key="3">
    <source>
        <dbReference type="ARBA" id="ARBA00023211"/>
    </source>
</evidence>
<keyword evidence="2" id="KW-0378">Hydrolase</keyword>
<dbReference type="PANTHER" id="PTHR42909:SF1">
    <property type="entry name" value="CARBOHYDRATE KINASE PFKB DOMAIN-CONTAINING PROTEIN"/>
    <property type="match status" value="1"/>
</dbReference>
<dbReference type="Pfam" id="PF00294">
    <property type="entry name" value="PfkB"/>
    <property type="match status" value="1"/>
</dbReference>
<dbReference type="Pfam" id="PF04227">
    <property type="entry name" value="Indigoidine_A"/>
    <property type="match status" value="1"/>
</dbReference>
<organism evidence="7 8">
    <name type="scientific">Clavelina lepadiformis</name>
    <name type="common">Light-bulb sea squirt</name>
    <name type="synonym">Ascidia lepadiformis</name>
    <dbReference type="NCBI Taxonomy" id="159417"/>
    <lineage>
        <taxon>Eukaryota</taxon>
        <taxon>Metazoa</taxon>
        <taxon>Chordata</taxon>
        <taxon>Tunicata</taxon>
        <taxon>Ascidiacea</taxon>
        <taxon>Aplousobranchia</taxon>
        <taxon>Clavelinidae</taxon>
        <taxon>Clavelina</taxon>
    </lineage>
</organism>
<keyword evidence="4" id="KW-0456">Lyase</keyword>
<feature type="domain" description="Carbohydrate kinase PfkB" evidence="6">
    <location>
        <begin position="357"/>
        <end position="680"/>
    </location>
</feature>
<evidence type="ECO:0000256" key="2">
    <source>
        <dbReference type="ARBA" id="ARBA00022801"/>
    </source>
</evidence>
<dbReference type="Proteomes" id="UP001642483">
    <property type="component" value="Unassembled WGS sequence"/>
</dbReference>
<evidence type="ECO:0000256" key="5">
    <source>
        <dbReference type="ARBA" id="ARBA00023295"/>
    </source>
</evidence>
<evidence type="ECO:0000259" key="6">
    <source>
        <dbReference type="Pfam" id="PF00294"/>
    </source>
</evidence>